<keyword evidence="3 9" id="KW-0808">Transferase</keyword>
<keyword evidence="6" id="KW-0998">Cell outer membrane</keyword>
<dbReference type="OrthoDB" id="9156803at2"/>
<comment type="subcellular location">
    <subcellularLocation>
        <location evidence="1">Cell outer membrane</location>
    </subcellularLocation>
</comment>
<evidence type="ECO:0000256" key="3">
    <source>
        <dbReference type="ARBA" id="ARBA00022679"/>
    </source>
</evidence>
<feature type="signal peptide" evidence="8">
    <location>
        <begin position="1"/>
        <end position="20"/>
    </location>
</feature>
<proteinExistence type="inferred from homology"/>
<evidence type="ECO:0000313" key="9">
    <source>
        <dbReference type="EMBL" id="KTC84900.1"/>
    </source>
</evidence>
<dbReference type="PATRIC" id="fig|29422.6.peg.1172"/>
<dbReference type="NCBIfam" id="NF008271">
    <property type="entry name" value="PRK11045.1"/>
    <property type="match status" value="1"/>
</dbReference>
<feature type="chain" id="PRO_5006912165" evidence="8">
    <location>
        <begin position="21"/>
        <end position="190"/>
    </location>
</feature>
<reference evidence="9 10" key="1">
    <citation type="submission" date="2015-11" db="EMBL/GenBank/DDBJ databases">
        <title>Genomic analysis of 38 Legionella species identifies large and diverse effector repertoires.</title>
        <authorList>
            <person name="Burstein D."/>
            <person name="Amaro F."/>
            <person name="Zusman T."/>
            <person name="Lifshitz Z."/>
            <person name="Cohen O."/>
            <person name="Gilbert J.A."/>
            <person name="Pupko T."/>
            <person name="Shuman H.A."/>
            <person name="Segal G."/>
        </authorList>
    </citation>
    <scope>NUCLEOTIDE SEQUENCE [LARGE SCALE GENOMIC DNA]</scope>
    <source>
        <strain evidence="9 10">ATCC 43878</strain>
    </source>
</reference>
<dbReference type="Gene3D" id="2.40.160.20">
    <property type="match status" value="1"/>
</dbReference>
<keyword evidence="5" id="KW-0472">Membrane</keyword>
<dbReference type="EMBL" id="LNXV01000008">
    <property type="protein sequence ID" value="KTC84900.1"/>
    <property type="molecule type" value="Genomic_DNA"/>
</dbReference>
<dbReference type="InterPro" id="IPR011250">
    <property type="entry name" value="OMP/PagP_B-barrel"/>
</dbReference>
<dbReference type="SUPFAM" id="SSF56925">
    <property type="entry name" value="OMPA-like"/>
    <property type="match status" value="1"/>
</dbReference>
<sequence>MKKILISLLLLIYLNPAASAQYSEACSGWLPWFQPLCRRMHQIWHEGSNELYVSGYAWHNRYTYPEYKIKSYNELAWGGGLGKGLYDEDGDWHGIYAFAFLDSHKNVEPAVGYAFLKVAHLGINTRIGAGYTVLVTARPDILNNIPFPGALPWVSLNYRNLTLSATYIPGRTGRLGNVLFLLGKWTFDLM</sequence>
<evidence type="ECO:0000256" key="8">
    <source>
        <dbReference type="SAM" id="SignalP"/>
    </source>
</evidence>
<dbReference type="STRING" id="29422.Lbru_1115"/>
<evidence type="ECO:0000256" key="2">
    <source>
        <dbReference type="ARBA" id="ARBA00006368"/>
    </source>
</evidence>
<dbReference type="Pfam" id="PF07017">
    <property type="entry name" value="PagP"/>
    <property type="match status" value="1"/>
</dbReference>
<dbReference type="GO" id="GO:0009279">
    <property type="term" value="C:cell outer membrane"/>
    <property type="evidence" value="ECO:0007669"/>
    <property type="project" value="UniProtKB-SubCell"/>
</dbReference>
<comment type="similarity">
    <text evidence="2">Belongs to the lipid A palmitoyltransferase family.</text>
</comment>
<protein>
    <submittedName>
        <fullName evidence="9">Palmitoyl transferase</fullName>
    </submittedName>
</protein>
<dbReference type="GO" id="GO:0016746">
    <property type="term" value="F:acyltransferase activity"/>
    <property type="evidence" value="ECO:0007669"/>
    <property type="project" value="UniProtKB-KW"/>
</dbReference>
<organism evidence="9 10">
    <name type="scientific">Legionella brunensis</name>
    <dbReference type="NCBI Taxonomy" id="29422"/>
    <lineage>
        <taxon>Bacteria</taxon>
        <taxon>Pseudomonadati</taxon>
        <taxon>Pseudomonadota</taxon>
        <taxon>Gammaproteobacteria</taxon>
        <taxon>Legionellales</taxon>
        <taxon>Legionellaceae</taxon>
        <taxon>Legionella</taxon>
    </lineage>
</organism>
<comment type="caution">
    <text evidence="9">The sequence shown here is derived from an EMBL/GenBank/DDBJ whole genome shotgun (WGS) entry which is preliminary data.</text>
</comment>
<dbReference type="RefSeq" id="WP_058441197.1">
    <property type="nucleotide sequence ID" value="NZ_CAAAHU010000006.1"/>
</dbReference>
<evidence type="ECO:0000256" key="6">
    <source>
        <dbReference type="ARBA" id="ARBA00023237"/>
    </source>
</evidence>
<dbReference type="InterPro" id="IPR009746">
    <property type="entry name" value="LipidA_acyl_PagP"/>
</dbReference>
<dbReference type="AlphaFoldDB" id="A0A0W0SNK2"/>
<evidence type="ECO:0000313" key="10">
    <source>
        <dbReference type="Proteomes" id="UP000054742"/>
    </source>
</evidence>
<keyword evidence="7" id="KW-0012">Acyltransferase</keyword>
<dbReference type="Proteomes" id="UP000054742">
    <property type="component" value="Unassembled WGS sequence"/>
</dbReference>
<evidence type="ECO:0000256" key="5">
    <source>
        <dbReference type="ARBA" id="ARBA00023136"/>
    </source>
</evidence>
<evidence type="ECO:0000256" key="7">
    <source>
        <dbReference type="ARBA" id="ARBA00023315"/>
    </source>
</evidence>
<gene>
    <name evidence="9" type="primary">pagP</name>
    <name evidence="9" type="ORF">Lbru_1115</name>
</gene>
<keyword evidence="10" id="KW-1185">Reference proteome</keyword>
<keyword evidence="4 8" id="KW-0732">Signal</keyword>
<evidence type="ECO:0000256" key="1">
    <source>
        <dbReference type="ARBA" id="ARBA00004442"/>
    </source>
</evidence>
<name>A0A0W0SNK2_9GAMM</name>
<accession>A0A0W0SNK2</accession>
<evidence type="ECO:0000256" key="4">
    <source>
        <dbReference type="ARBA" id="ARBA00022729"/>
    </source>
</evidence>